<keyword evidence="3" id="KW-1185">Reference proteome</keyword>
<protein>
    <submittedName>
        <fullName evidence="2">Uncharacterized protein</fullName>
    </submittedName>
</protein>
<accession>A0A9P9WLE5</accession>
<keyword evidence="1" id="KW-0732">Signal</keyword>
<comment type="caution">
    <text evidence="2">The sequence shown here is derived from an EMBL/GenBank/DDBJ whole genome shotgun (WGS) entry which is preliminary data.</text>
</comment>
<dbReference type="Proteomes" id="UP000829685">
    <property type="component" value="Unassembled WGS sequence"/>
</dbReference>
<name>A0A9P9WLE5_9PEZI</name>
<dbReference type="OrthoDB" id="3664114at2759"/>
<gene>
    <name evidence="2" type="ORF">JX265_006875</name>
</gene>
<organism evidence="2 3">
    <name type="scientific">Neoarthrinium moseri</name>
    <dbReference type="NCBI Taxonomy" id="1658444"/>
    <lineage>
        <taxon>Eukaryota</taxon>
        <taxon>Fungi</taxon>
        <taxon>Dikarya</taxon>
        <taxon>Ascomycota</taxon>
        <taxon>Pezizomycotina</taxon>
        <taxon>Sordariomycetes</taxon>
        <taxon>Xylariomycetidae</taxon>
        <taxon>Amphisphaeriales</taxon>
        <taxon>Apiosporaceae</taxon>
        <taxon>Neoarthrinium</taxon>
    </lineage>
</organism>
<reference evidence="2" key="1">
    <citation type="submission" date="2021-03" db="EMBL/GenBank/DDBJ databases">
        <title>Revisited historic fungal species revealed as producer of novel bioactive compounds through whole genome sequencing and comparative genomics.</title>
        <authorList>
            <person name="Vignolle G.A."/>
            <person name="Hochenegger N."/>
            <person name="Mach R.L."/>
            <person name="Mach-Aigner A.R."/>
            <person name="Javad Rahimi M."/>
            <person name="Salim K.A."/>
            <person name="Chan C.M."/>
            <person name="Lim L.B.L."/>
            <person name="Cai F."/>
            <person name="Druzhinina I.S."/>
            <person name="U'Ren J.M."/>
            <person name="Derntl C."/>
        </authorList>
    </citation>
    <scope>NUCLEOTIDE SEQUENCE</scope>
    <source>
        <strain evidence="2">TUCIM 5799</strain>
    </source>
</reference>
<evidence type="ECO:0000313" key="3">
    <source>
        <dbReference type="Proteomes" id="UP000829685"/>
    </source>
</evidence>
<dbReference type="AlphaFoldDB" id="A0A9P9WLE5"/>
<sequence>MQFATSLLSLFALASSVRAAPSQAVEERQNGARIYAKFFSDNACLGTWVEDTVWLQEAAGGCIDVNIPFAYNSTLIADNLATRALRAYSVDGCNENAGNWFDVPAGIEQCYKQHIESVKFL</sequence>
<dbReference type="EMBL" id="JAFIMR010000016">
    <property type="protein sequence ID" value="KAI1868896.1"/>
    <property type="molecule type" value="Genomic_DNA"/>
</dbReference>
<evidence type="ECO:0000313" key="2">
    <source>
        <dbReference type="EMBL" id="KAI1868896.1"/>
    </source>
</evidence>
<feature type="signal peptide" evidence="1">
    <location>
        <begin position="1"/>
        <end position="19"/>
    </location>
</feature>
<evidence type="ECO:0000256" key="1">
    <source>
        <dbReference type="SAM" id="SignalP"/>
    </source>
</evidence>
<feature type="chain" id="PRO_5040424149" evidence="1">
    <location>
        <begin position="20"/>
        <end position="121"/>
    </location>
</feature>
<proteinExistence type="predicted"/>